<accession>A0A8R7UDX7</accession>
<dbReference type="Proteomes" id="UP000015106">
    <property type="component" value="Chromosome 4"/>
</dbReference>
<dbReference type="AlphaFoldDB" id="A0A8R7UDX7"/>
<proteinExistence type="predicted"/>
<keyword evidence="4" id="KW-1185">Reference proteome</keyword>
<feature type="domain" description="PB1-like" evidence="2">
    <location>
        <begin position="13"/>
        <end position="116"/>
    </location>
</feature>
<sequence>MCPDSPGPDPLDNFFVRFHYYGSFQQVDGKLDYIGELVAEIFIPRDNLSYRELCNYAEDIHQVERGHCRGTYKYKLHWLLPGKKVSDGLMFLSDDDSVKMMDIGIKDGGYADIFVEEMNSPIQQEHFPCDKEMHQDQTMLSGSDEQFDICVGDEQFDIYAGLLSVNVRETYSRHKGTKLPLISVKVVDTKMVDEMVSAAEKAQVSASPAHETEREVAASPTELEAHFGATEVVIPPKMEVRR</sequence>
<reference evidence="3" key="3">
    <citation type="submission" date="2022-06" db="UniProtKB">
        <authorList>
            <consortium name="EnsemblPlants"/>
        </authorList>
    </citation>
    <scope>IDENTIFICATION</scope>
</reference>
<dbReference type="EnsemblPlants" id="TuG1812G0400004016.01.T02">
    <property type="protein sequence ID" value="TuG1812G0400004016.01.T02"/>
    <property type="gene ID" value="TuG1812G0400004016.01"/>
</dbReference>
<protein>
    <recommendedName>
        <fullName evidence="2">PB1-like domain-containing protein</fullName>
    </recommendedName>
</protein>
<evidence type="ECO:0000256" key="1">
    <source>
        <dbReference type="SAM" id="MobiDB-lite"/>
    </source>
</evidence>
<dbReference type="Pfam" id="PF26130">
    <property type="entry name" value="PB1-like"/>
    <property type="match status" value="1"/>
</dbReference>
<evidence type="ECO:0000313" key="3">
    <source>
        <dbReference type="EnsemblPlants" id="TuG1812G0400004016.01.T02"/>
    </source>
</evidence>
<feature type="region of interest" description="Disordered" evidence="1">
    <location>
        <begin position="203"/>
        <end position="222"/>
    </location>
</feature>
<evidence type="ECO:0000313" key="4">
    <source>
        <dbReference type="Proteomes" id="UP000015106"/>
    </source>
</evidence>
<reference evidence="4" key="1">
    <citation type="journal article" date="2013" name="Nature">
        <title>Draft genome of the wheat A-genome progenitor Triticum urartu.</title>
        <authorList>
            <person name="Ling H.Q."/>
            <person name="Zhao S."/>
            <person name="Liu D."/>
            <person name="Wang J."/>
            <person name="Sun H."/>
            <person name="Zhang C."/>
            <person name="Fan H."/>
            <person name="Li D."/>
            <person name="Dong L."/>
            <person name="Tao Y."/>
            <person name="Gao C."/>
            <person name="Wu H."/>
            <person name="Li Y."/>
            <person name="Cui Y."/>
            <person name="Guo X."/>
            <person name="Zheng S."/>
            <person name="Wang B."/>
            <person name="Yu K."/>
            <person name="Liang Q."/>
            <person name="Yang W."/>
            <person name="Lou X."/>
            <person name="Chen J."/>
            <person name="Feng M."/>
            <person name="Jian J."/>
            <person name="Zhang X."/>
            <person name="Luo G."/>
            <person name="Jiang Y."/>
            <person name="Liu J."/>
            <person name="Wang Z."/>
            <person name="Sha Y."/>
            <person name="Zhang B."/>
            <person name="Wu H."/>
            <person name="Tang D."/>
            <person name="Shen Q."/>
            <person name="Xue P."/>
            <person name="Zou S."/>
            <person name="Wang X."/>
            <person name="Liu X."/>
            <person name="Wang F."/>
            <person name="Yang Y."/>
            <person name="An X."/>
            <person name="Dong Z."/>
            <person name="Zhang K."/>
            <person name="Zhang X."/>
            <person name="Luo M.C."/>
            <person name="Dvorak J."/>
            <person name="Tong Y."/>
            <person name="Wang J."/>
            <person name="Yang H."/>
            <person name="Li Z."/>
            <person name="Wang D."/>
            <person name="Zhang A."/>
            <person name="Wang J."/>
        </authorList>
    </citation>
    <scope>NUCLEOTIDE SEQUENCE</scope>
    <source>
        <strain evidence="4">cv. G1812</strain>
    </source>
</reference>
<organism evidence="3 4">
    <name type="scientific">Triticum urartu</name>
    <name type="common">Red wild einkorn</name>
    <name type="synonym">Crithodium urartu</name>
    <dbReference type="NCBI Taxonomy" id="4572"/>
    <lineage>
        <taxon>Eukaryota</taxon>
        <taxon>Viridiplantae</taxon>
        <taxon>Streptophyta</taxon>
        <taxon>Embryophyta</taxon>
        <taxon>Tracheophyta</taxon>
        <taxon>Spermatophyta</taxon>
        <taxon>Magnoliopsida</taxon>
        <taxon>Liliopsida</taxon>
        <taxon>Poales</taxon>
        <taxon>Poaceae</taxon>
        <taxon>BOP clade</taxon>
        <taxon>Pooideae</taxon>
        <taxon>Triticodae</taxon>
        <taxon>Triticeae</taxon>
        <taxon>Triticinae</taxon>
        <taxon>Triticum</taxon>
    </lineage>
</organism>
<dbReference type="Gramene" id="TuG1812G0400004016.01.T02">
    <property type="protein sequence ID" value="TuG1812G0400004016.01.T02"/>
    <property type="gene ID" value="TuG1812G0400004016.01"/>
</dbReference>
<name>A0A8R7UDX7_TRIUA</name>
<dbReference type="InterPro" id="IPR058594">
    <property type="entry name" value="PB1-like_dom_pln"/>
</dbReference>
<evidence type="ECO:0000259" key="2">
    <source>
        <dbReference type="Pfam" id="PF26130"/>
    </source>
</evidence>
<reference evidence="3" key="2">
    <citation type="submission" date="2018-03" db="EMBL/GenBank/DDBJ databases">
        <title>The Triticum urartu genome reveals the dynamic nature of wheat genome evolution.</title>
        <authorList>
            <person name="Ling H."/>
            <person name="Ma B."/>
            <person name="Shi X."/>
            <person name="Liu H."/>
            <person name="Dong L."/>
            <person name="Sun H."/>
            <person name="Cao Y."/>
            <person name="Gao Q."/>
            <person name="Zheng S."/>
            <person name="Li Y."/>
            <person name="Yu Y."/>
            <person name="Du H."/>
            <person name="Qi M."/>
            <person name="Li Y."/>
            <person name="Yu H."/>
            <person name="Cui Y."/>
            <person name="Wang N."/>
            <person name="Chen C."/>
            <person name="Wu H."/>
            <person name="Zhao Y."/>
            <person name="Zhang J."/>
            <person name="Li Y."/>
            <person name="Zhou W."/>
            <person name="Zhang B."/>
            <person name="Hu W."/>
            <person name="Eijk M."/>
            <person name="Tang J."/>
            <person name="Witsenboer H."/>
            <person name="Zhao S."/>
            <person name="Li Z."/>
            <person name="Zhang A."/>
            <person name="Wang D."/>
            <person name="Liang C."/>
        </authorList>
    </citation>
    <scope>NUCLEOTIDE SEQUENCE [LARGE SCALE GENOMIC DNA]</scope>
    <source>
        <strain evidence="3">cv. G1812</strain>
    </source>
</reference>